<dbReference type="OMA" id="HPVFRED"/>
<dbReference type="FunFam" id="3.30.1520.10:FF:000001">
    <property type="entry name" value="Sorting nexin"/>
    <property type="match status" value="1"/>
</dbReference>
<dbReference type="eggNOG" id="KOG1660">
    <property type="taxonomic scope" value="Eukaryota"/>
</dbReference>
<dbReference type="FunFam" id="1.20.1270.60:FF:000008">
    <property type="entry name" value="Sorting nexin"/>
    <property type="match status" value="1"/>
</dbReference>
<dbReference type="STRING" id="7897.ENSLACP00000020529"/>
<evidence type="ECO:0000313" key="8">
    <source>
        <dbReference type="Proteomes" id="UP000008672"/>
    </source>
</evidence>
<dbReference type="InterPro" id="IPR015404">
    <property type="entry name" value="Vps5_C"/>
</dbReference>
<dbReference type="PIRSF" id="PIRSF036924">
    <property type="entry name" value="Snx5_Snx6"/>
    <property type="match status" value="1"/>
</dbReference>
<dbReference type="Gene3D" id="3.30.1520.10">
    <property type="entry name" value="Phox-like domain"/>
    <property type="match status" value="1"/>
</dbReference>
<dbReference type="EMBL" id="AFYH01017672">
    <property type="status" value="NOT_ANNOTATED_CDS"/>
    <property type="molecule type" value="Genomic_DNA"/>
</dbReference>
<keyword evidence="8" id="KW-1185">Reference proteome</keyword>
<dbReference type="GO" id="GO:0005829">
    <property type="term" value="C:cytosol"/>
    <property type="evidence" value="ECO:0007669"/>
    <property type="project" value="GOC"/>
</dbReference>
<dbReference type="InterPro" id="IPR014637">
    <property type="entry name" value="SNX5/SNX6/SNX32"/>
</dbReference>
<dbReference type="Bgee" id="ENSLACG00000018041">
    <property type="expression patterns" value="Expressed in post-anal tail muscle and 6 other cell types or tissues"/>
</dbReference>
<comment type="function">
    <text evidence="4">Involved in several stages of intracellular trafficking.</text>
</comment>
<dbReference type="GeneTree" id="ENSGT00940000154940"/>
<dbReference type="Pfam" id="PF09325">
    <property type="entry name" value="Vps5"/>
    <property type="match status" value="1"/>
</dbReference>
<dbReference type="SUPFAM" id="SSF64268">
    <property type="entry name" value="PX domain"/>
    <property type="match status" value="1"/>
</dbReference>
<dbReference type="Gene3D" id="1.20.1270.60">
    <property type="entry name" value="Arfaptin homology (AH) domain/BAR domain"/>
    <property type="match status" value="1"/>
</dbReference>
<organism evidence="7 8">
    <name type="scientific">Latimeria chalumnae</name>
    <name type="common">Coelacanth</name>
    <dbReference type="NCBI Taxonomy" id="7897"/>
    <lineage>
        <taxon>Eukaryota</taxon>
        <taxon>Metazoa</taxon>
        <taxon>Chordata</taxon>
        <taxon>Craniata</taxon>
        <taxon>Vertebrata</taxon>
        <taxon>Euteleostomi</taxon>
        <taxon>Coelacanthiformes</taxon>
        <taxon>Coelacanthidae</taxon>
        <taxon>Latimeria</taxon>
    </lineage>
</organism>
<dbReference type="Pfam" id="PF00787">
    <property type="entry name" value="PX"/>
    <property type="match status" value="1"/>
</dbReference>
<dbReference type="SUPFAM" id="SSF103657">
    <property type="entry name" value="BAR/IMD domain-like"/>
    <property type="match status" value="1"/>
</dbReference>
<evidence type="ECO:0000256" key="3">
    <source>
        <dbReference type="ARBA" id="ARBA00022927"/>
    </source>
</evidence>
<evidence type="ECO:0000256" key="2">
    <source>
        <dbReference type="ARBA" id="ARBA00022448"/>
    </source>
</evidence>
<comment type="similarity">
    <text evidence="1 4">Belongs to the sorting nexin family.</text>
</comment>
<reference evidence="7" key="3">
    <citation type="submission" date="2025-09" db="UniProtKB">
        <authorList>
            <consortium name="Ensembl"/>
        </authorList>
    </citation>
    <scope>IDENTIFICATION</scope>
</reference>
<dbReference type="EMBL" id="AFYH01017671">
    <property type="status" value="NOT_ANNOTATED_CDS"/>
    <property type="molecule type" value="Genomic_DNA"/>
</dbReference>
<reference evidence="7" key="2">
    <citation type="submission" date="2025-08" db="UniProtKB">
        <authorList>
            <consortium name="Ensembl"/>
        </authorList>
    </citation>
    <scope>IDENTIFICATION</scope>
</reference>
<dbReference type="GO" id="GO:0035091">
    <property type="term" value="F:phosphatidylinositol binding"/>
    <property type="evidence" value="ECO:0007669"/>
    <property type="project" value="UniProtKB-UniRule"/>
</dbReference>
<dbReference type="FunCoup" id="H3BF58">
    <property type="interactions" value="2241"/>
</dbReference>
<evidence type="ECO:0000259" key="5">
    <source>
        <dbReference type="Pfam" id="PF00787"/>
    </source>
</evidence>
<dbReference type="Ensembl" id="ENSLACT00000020669.1">
    <property type="protein sequence ID" value="ENSLACP00000020529.1"/>
    <property type="gene ID" value="ENSLACG00000018041.1"/>
</dbReference>
<sequence length="423" mass="48451">SRDVASTTVRAAAMMEGLDDGPDFLSEEERGPRAINVDLQTDATLQVDISDALSERDKVKFTVHTKTTLPNFKQNEFSVVRQHEEATFLWLKQEFPQNVKHINNIQQIPPAPPKPDFDASREKLQKLGEGEGSMTKEEFTKMKQELEAEYLAIFKKTVAMHEVFLCRVAAHPILRKDLNFHVFLEYNQDLSVRGKNKKEKLEDFFKNMVKSADGVIVGGVKDVDDFFEHEKTFLLEYHNRVKDASAKSDRMTRSHKSVADDNNRIASTLYTLGTQDSTDICKFFLKVSELFDKTRKIEARVSADEDLKLSDLLKYYLRESQAAKDLLYRRARSLVDYENANKALDKARSKNKDVLQAENAQQECCKKFEKISESAKQELIDFKTRRVAAFRKNLVELAELELKHSKGNLQLLQSCLAVLKGDT</sequence>
<dbReference type="PANTHER" id="PTHR45850:SF4">
    <property type="entry name" value="SORTING NEXIN-6"/>
    <property type="match status" value="1"/>
</dbReference>
<dbReference type="InterPro" id="IPR001683">
    <property type="entry name" value="PX_dom"/>
</dbReference>
<dbReference type="PANTHER" id="PTHR45850">
    <property type="entry name" value="SORTING NEXIN FAMILY MEMBER"/>
    <property type="match status" value="1"/>
</dbReference>
<evidence type="ECO:0000256" key="4">
    <source>
        <dbReference type="PIRNR" id="PIRNR036924"/>
    </source>
</evidence>
<evidence type="ECO:0000256" key="1">
    <source>
        <dbReference type="ARBA" id="ARBA00010883"/>
    </source>
</evidence>
<protein>
    <recommendedName>
        <fullName evidence="4">Sorting nexin</fullName>
    </recommendedName>
</protein>
<keyword evidence="2 4" id="KW-0813">Transport</keyword>
<keyword evidence="3 4" id="KW-0653">Protein transport</keyword>
<reference evidence="8" key="1">
    <citation type="submission" date="2011-08" db="EMBL/GenBank/DDBJ databases">
        <title>The draft genome of Latimeria chalumnae.</title>
        <authorList>
            <person name="Di Palma F."/>
            <person name="Alfoldi J."/>
            <person name="Johnson J."/>
            <person name="Berlin A."/>
            <person name="Gnerre S."/>
            <person name="Jaffe D."/>
            <person name="MacCallum I."/>
            <person name="Young S."/>
            <person name="Walker B.J."/>
            <person name="Lander E."/>
            <person name="Lindblad-Toh K."/>
        </authorList>
    </citation>
    <scope>NUCLEOTIDE SEQUENCE [LARGE SCALE GENOMIC DNA]</scope>
    <source>
        <strain evidence="8">Wild caught</strain>
    </source>
</reference>
<dbReference type="Proteomes" id="UP000008672">
    <property type="component" value="Unassembled WGS sequence"/>
</dbReference>
<dbReference type="InterPro" id="IPR027267">
    <property type="entry name" value="AH/BAR_dom_sf"/>
</dbReference>
<evidence type="ECO:0000259" key="6">
    <source>
        <dbReference type="Pfam" id="PF09325"/>
    </source>
</evidence>
<dbReference type="GO" id="GO:0015031">
    <property type="term" value="P:protein transport"/>
    <property type="evidence" value="ECO:0007669"/>
    <property type="project" value="UniProtKB-KW"/>
</dbReference>
<dbReference type="InParanoid" id="H3BF58"/>
<proteinExistence type="inferred from homology"/>
<dbReference type="GO" id="GO:0005768">
    <property type="term" value="C:endosome"/>
    <property type="evidence" value="ECO:0007669"/>
    <property type="project" value="UniProtKB-ARBA"/>
</dbReference>
<dbReference type="InterPro" id="IPR036871">
    <property type="entry name" value="PX_dom_sf"/>
</dbReference>
<dbReference type="GO" id="GO:0042147">
    <property type="term" value="P:retrograde transport, endosome to Golgi"/>
    <property type="evidence" value="ECO:0007669"/>
    <property type="project" value="TreeGrafter"/>
</dbReference>
<dbReference type="AlphaFoldDB" id="H3BF58"/>
<feature type="domain" description="PX" evidence="5">
    <location>
        <begin position="70"/>
        <end position="186"/>
    </location>
</feature>
<name>H3BF58_LATCH</name>
<feature type="domain" description="Sorting nexin/Vps5-like C-terminal" evidence="6">
    <location>
        <begin position="204"/>
        <end position="409"/>
    </location>
</feature>
<dbReference type="EMBL" id="AFYH01017673">
    <property type="status" value="NOT_ANNOTATED_CDS"/>
    <property type="molecule type" value="Genomic_DNA"/>
</dbReference>
<dbReference type="EMBL" id="AFYH01017674">
    <property type="status" value="NOT_ANNOTATED_CDS"/>
    <property type="molecule type" value="Genomic_DNA"/>
</dbReference>
<accession>H3BF58</accession>
<evidence type="ECO:0000313" key="7">
    <source>
        <dbReference type="Ensembl" id="ENSLACP00000020529.1"/>
    </source>
</evidence>
<gene>
    <name evidence="7" type="primary">SNX6</name>
</gene>